<gene>
    <name evidence="6" type="ORF">ANT2_2623</name>
    <name evidence="7" type="ORF">ANT3_2625</name>
</gene>
<name>A0A484SEG9_9ZZZZ</name>
<keyword evidence="2" id="KW-0805">Transcription regulation</keyword>
<dbReference type="SUPFAM" id="SSF46785">
    <property type="entry name" value="Winged helix' DNA-binding domain"/>
    <property type="match status" value="1"/>
</dbReference>
<dbReference type="AlphaFoldDB" id="A0A484SEG9"/>
<dbReference type="SUPFAM" id="SSF53850">
    <property type="entry name" value="Periplasmic binding protein-like II"/>
    <property type="match status" value="1"/>
</dbReference>
<evidence type="ECO:0000256" key="1">
    <source>
        <dbReference type="ARBA" id="ARBA00009437"/>
    </source>
</evidence>
<accession>A0A484SEG9</accession>
<dbReference type="GO" id="GO:0043565">
    <property type="term" value="F:sequence-specific DNA binding"/>
    <property type="evidence" value="ECO:0007669"/>
    <property type="project" value="TreeGrafter"/>
</dbReference>
<evidence type="ECO:0000313" key="6">
    <source>
        <dbReference type="EMBL" id="VFR49665.1"/>
    </source>
</evidence>
<dbReference type="Gene3D" id="3.40.190.290">
    <property type="match status" value="1"/>
</dbReference>
<sequence>MARLEVNRSGELEVFVRVIELGGFSAAARACGMTPSAVSKLVARLEQRLGTRLVNRSTRQLQLTPEGCAFYERGVRILADLEEAERCASEHTAPRGRLRVNANVPFGHHFLLPLAPEFLARHPDVTLDIVLTDEVIDILEQRTDVAVRAGPLKSSNLVARKLGATRMVIVGAPTYLARHGTPTAPDELLTHNRLGANYARAQPGWPLRHGGQDIVVPVTGNAQASDGEALHRLALAGLGLARLAAFQVCKDIAAGRLAPVLEDCNPGDVEEVHAVYVGQGGYLPLRVRAFLDFLAEKVDIGQVASVQQERRGVNASTTPAK</sequence>
<dbReference type="InterPro" id="IPR036388">
    <property type="entry name" value="WH-like_DNA-bd_sf"/>
</dbReference>
<dbReference type="GO" id="GO:0006351">
    <property type="term" value="P:DNA-templated transcription"/>
    <property type="evidence" value="ECO:0007669"/>
    <property type="project" value="TreeGrafter"/>
</dbReference>
<dbReference type="Pfam" id="PF03466">
    <property type="entry name" value="LysR_substrate"/>
    <property type="match status" value="1"/>
</dbReference>
<protein>
    <submittedName>
        <fullName evidence="7">Transcriptional regulator, LysR family</fullName>
    </submittedName>
</protein>
<dbReference type="PANTHER" id="PTHR30537:SF71">
    <property type="entry name" value="TRANSCRIPTIONAL REGULATORY PROTEIN"/>
    <property type="match status" value="1"/>
</dbReference>
<dbReference type="InterPro" id="IPR000847">
    <property type="entry name" value="LysR_HTH_N"/>
</dbReference>
<dbReference type="PROSITE" id="PS50931">
    <property type="entry name" value="HTH_LYSR"/>
    <property type="match status" value="1"/>
</dbReference>
<keyword evidence="3" id="KW-0238">DNA-binding</keyword>
<proteinExistence type="inferred from homology"/>
<comment type="similarity">
    <text evidence="1">Belongs to the LysR transcriptional regulatory family.</text>
</comment>
<dbReference type="EMBL" id="CAADID010000007">
    <property type="protein sequence ID" value="VFR60107.1"/>
    <property type="molecule type" value="Genomic_DNA"/>
</dbReference>
<evidence type="ECO:0000256" key="3">
    <source>
        <dbReference type="ARBA" id="ARBA00023125"/>
    </source>
</evidence>
<dbReference type="InterPro" id="IPR058163">
    <property type="entry name" value="LysR-type_TF_proteobact-type"/>
</dbReference>
<dbReference type="InterPro" id="IPR005119">
    <property type="entry name" value="LysR_subst-bd"/>
</dbReference>
<dbReference type="Pfam" id="PF00126">
    <property type="entry name" value="HTH_1"/>
    <property type="match status" value="1"/>
</dbReference>
<feature type="domain" description="HTH lysR-type" evidence="5">
    <location>
        <begin position="12"/>
        <end position="64"/>
    </location>
</feature>
<evidence type="ECO:0000256" key="2">
    <source>
        <dbReference type="ARBA" id="ARBA00023015"/>
    </source>
</evidence>
<reference evidence="7" key="1">
    <citation type="submission" date="2019-03" db="EMBL/GenBank/DDBJ databases">
        <authorList>
            <person name="Danneels B."/>
        </authorList>
    </citation>
    <scope>NUCLEOTIDE SEQUENCE</scope>
</reference>
<dbReference type="FunFam" id="3.40.190.290:FF:000001">
    <property type="entry name" value="Transcriptional regulator, LysR family"/>
    <property type="match status" value="1"/>
</dbReference>
<dbReference type="GO" id="GO:0003700">
    <property type="term" value="F:DNA-binding transcription factor activity"/>
    <property type="evidence" value="ECO:0007669"/>
    <property type="project" value="InterPro"/>
</dbReference>
<evidence type="ECO:0000313" key="7">
    <source>
        <dbReference type="EMBL" id="VFR60107.1"/>
    </source>
</evidence>
<evidence type="ECO:0000256" key="4">
    <source>
        <dbReference type="ARBA" id="ARBA00023163"/>
    </source>
</evidence>
<dbReference type="FunFam" id="1.10.10.10:FF:000001">
    <property type="entry name" value="LysR family transcriptional regulator"/>
    <property type="match status" value="1"/>
</dbReference>
<organism evidence="7">
    <name type="scientific">plant metagenome</name>
    <dbReference type="NCBI Taxonomy" id="1297885"/>
    <lineage>
        <taxon>unclassified sequences</taxon>
        <taxon>metagenomes</taxon>
        <taxon>organismal metagenomes</taxon>
    </lineage>
</organism>
<evidence type="ECO:0000259" key="5">
    <source>
        <dbReference type="PROSITE" id="PS50931"/>
    </source>
</evidence>
<dbReference type="PANTHER" id="PTHR30537">
    <property type="entry name" value="HTH-TYPE TRANSCRIPTIONAL REGULATOR"/>
    <property type="match status" value="1"/>
</dbReference>
<dbReference type="InterPro" id="IPR036390">
    <property type="entry name" value="WH_DNA-bd_sf"/>
</dbReference>
<dbReference type="Gene3D" id="1.10.10.10">
    <property type="entry name" value="Winged helix-like DNA-binding domain superfamily/Winged helix DNA-binding domain"/>
    <property type="match status" value="1"/>
</dbReference>
<keyword evidence="4" id="KW-0804">Transcription</keyword>
<dbReference type="EMBL" id="CAADIG010000025">
    <property type="protein sequence ID" value="VFR49665.1"/>
    <property type="molecule type" value="Genomic_DNA"/>
</dbReference>